<evidence type="ECO:0000256" key="4">
    <source>
        <dbReference type="SAM" id="MobiDB-lite"/>
    </source>
</evidence>
<feature type="compositionally biased region" description="Basic and acidic residues" evidence="4">
    <location>
        <begin position="584"/>
        <end position="595"/>
    </location>
</feature>
<name>A0A2S4PQF8_9PEZI</name>
<sequence length="1379" mass="154695">MSNTQAKKSITLKLRISMDSTRGSTPNSEDDGSSSPFLLTPNAKIKALLAKLEKPESVTQNTSARDHLLAAMSKSSSSRIKKANPFLDTSDEEDANDFISPKGRIAAAMKVNDNVKENFPFESKLQEENTSTVLESPIFDVIAHNNGSDDGDNESDPITPRNRRKRFNRHITPNSITMRNSGSPSLFVSPHKSLLPRSNSPSSDSDPFSEDLPKNLSKNSKFMALVQKKKKEQLALQTKINKIKSNKKEDKQDKQDQNSSLQNSENTIDITDSDEELGHRLTLQSQRRRKASKKALEDINRETQRIMRQQQLSHKPMIKKKITKESLFSRFNFRPQKISDPIQPTSSSSATNKCDSDVQDTPPTSPSKSHNNDDFKELSAMASSHKNEVAIEKESSEEIFDITPKSLSPRFTQSIEKLYHKAEERNGPKTRTQVQSRSNFNLTRTISIGNKYEKEISDDESDSDLEIVGKNFTVQGRLNDVFDRAPIKKLREANGFHALKVLANLRSPPSSKQKIKNSQSISTTELQVSLQQRARKQAAIEREERLEKLKAKGVIIQTNEERQIDQANFDDLLTKARAEAEQLRKQEMAAKKRQTDNLNKTELIDDSTEDEDWKEDKDNRNDDISGFDSNDGDETGESDVESNHEVLDEKNTSYDENNSEAVLIEESTVKDLSDVQNEVDENIVVTNNSVDPEEDESTPLARRSNIRNRIIISDDEDDIPEVLNITSFPLGTGSSTYQTQPQTPSHEAPTSVLRSATKTFIPGLPISGPAGLGLTQIFTGTMDDSQVSSAACSLEPSSGHNRTDILRQAALLPSSLLSPNEASQLEQVAELSQISHISESQNLEHNLEGNKSLSSSLEENFFQNIIQDTQLNQPLEPTQDLGFGELTPIKGRFDERPPSRTSNIDYRTEMESKVGKGKKRLYRKAPEITSFSDEETDGQEKSWQPTEDPFQDDIDSNLETNVFDVLIKASKKKKDYRTLFDKKESKAKDLFNEQAEESDDEYAGLGGLSDDSGIDEEDQFAKDMIDDEGGEDVDETNHAAFFAERERVNNEKQIEKLYNDISRGMLRRKRGAEYELSDSDDDGEARRRRKRQEFAKMRKALLADERVSKIANNPKSQAFIQAIEDRGSSEEDNFLFEPEKKEDGQDSQNHSQPELISASQSSLVDDQSKIIKNSETNSRSSRHFRPANTCKKPSSLSEIRYSLSNILDEPNSIEPVDSSSDSEQDNEALNHDSILDKNLNDIDKEIAEPLSSNTTRKNRLVVIDRISLKKNLSSSSSNNSSRPLFVPSSSANNFTVPSLLRRTTNSSVTSSMYSSTNSSVTKTTERTAGSENCGVKRGGTWGSGLNSFSRESERRAKMIKTETRREKKLIQSAISRRSL</sequence>
<feature type="compositionally biased region" description="Polar residues" evidence="4">
    <location>
        <begin position="342"/>
        <end position="369"/>
    </location>
</feature>
<dbReference type="OrthoDB" id="2130597at2759"/>
<dbReference type="STRING" id="225359.A0A2S4PQF8"/>
<feature type="region of interest" description="Disordered" evidence="4">
    <location>
        <begin position="142"/>
        <end position="215"/>
    </location>
</feature>
<evidence type="ECO:0000313" key="6">
    <source>
        <dbReference type="EMBL" id="POS84275.1"/>
    </source>
</evidence>
<protein>
    <recommendedName>
        <fullName evidence="5">DNA replication checkpoint mediator MRC1 domain-containing protein</fullName>
    </recommendedName>
</protein>
<feature type="compositionally biased region" description="Basic and acidic residues" evidence="4">
    <location>
        <begin position="294"/>
        <end position="305"/>
    </location>
</feature>
<evidence type="ECO:0000256" key="3">
    <source>
        <dbReference type="ARBA" id="ARBA00023242"/>
    </source>
</evidence>
<organism evidence="6 7">
    <name type="scientific">Erysiphe pulchra</name>
    <dbReference type="NCBI Taxonomy" id="225359"/>
    <lineage>
        <taxon>Eukaryota</taxon>
        <taxon>Fungi</taxon>
        <taxon>Dikarya</taxon>
        <taxon>Ascomycota</taxon>
        <taxon>Pezizomycotina</taxon>
        <taxon>Leotiomycetes</taxon>
        <taxon>Erysiphales</taxon>
        <taxon>Erysiphaceae</taxon>
        <taxon>Erysiphe</taxon>
    </lineage>
</organism>
<dbReference type="EMBL" id="PEDP01001092">
    <property type="protein sequence ID" value="POS84275.1"/>
    <property type="molecule type" value="Genomic_DNA"/>
</dbReference>
<feature type="region of interest" description="Disordered" evidence="4">
    <location>
        <begin position="240"/>
        <end position="315"/>
    </location>
</feature>
<dbReference type="GO" id="GO:0007095">
    <property type="term" value="P:mitotic G2 DNA damage checkpoint signaling"/>
    <property type="evidence" value="ECO:0007669"/>
    <property type="project" value="TreeGrafter"/>
</dbReference>
<dbReference type="Proteomes" id="UP000237438">
    <property type="component" value="Unassembled WGS sequence"/>
</dbReference>
<keyword evidence="7" id="KW-1185">Reference proteome</keyword>
<feature type="region of interest" description="Disordered" evidence="4">
    <location>
        <begin position="987"/>
        <end position="1036"/>
    </location>
</feature>
<feature type="compositionally biased region" description="Acidic residues" evidence="4">
    <location>
        <begin position="630"/>
        <end position="640"/>
    </location>
</feature>
<feature type="region of interest" description="Disordered" evidence="4">
    <location>
        <begin position="1113"/>
        <end position="1195"/>
    </location>
</feature>
<feature type="region of interest" description="Disordered" evidence="4">
    <location>
        <begin position="332"/>
        <end position="374"/>
    </location>
</feature>
<dbReference type="InterPro" id="IPR018564">
    <property type="entry name" value="Repl_chkpnt_MRC1_dom"/>
</dbReference>
<proteinExistence type="predicted"/>
<comment type="subcellular location">
    <subcellularLocation>
        <location evidence="1">Nucleus</location>
    </subcellularLocation>
</comment>
<feature type="compositionally biased region" description="Basic and acidic residues" evidence="4">
    <location>
        <begin position="641"/>
        <end position="653"/>
    </location>
</feature>
<keyword evidence="2" id="KW-0597">Phosphoprotein</keyword>
<feature type="non-terminal residue" evidence="6">
    <location>
        <position position="1379"/>
    </location>
</feature>
<dbReference type="Pfam" id="PF09444">
    <property type="entry name" value="MRC1"/>
    <property type="match status" value="1"/>
</dbReference>
<dbReference type="PANTHER" id="PTHR14396">
    <property type="entry name" value="CLASPIN"/>
    <property type="match status" value="1"/>
</dbReference>
<feature type="compositionally biased region" description="Basic and acidic residues" evidence="4">
    <location>
        <begin position="246"/>
        <end position="256"/>
    </location>
</feature>
<feature type="region of interest" description="Disordered" evidence="4">
    <location>
        <begin position="924"/>
        <end position="955"/>
    </location>
</feature>
<gene>
    <name evidence="6" type="ORF">EPUL_003406</name>
</gene>
<feature type="compositionally biased region" description="Polar residues" evidence="4">
    <location>
        <begin position="18"/>
        <end position="37"/>
    </location>
</feature>
<evidence type="ECO:0000256" key="1">
    <source>
        <dbReference type="ARBA" id="ARBA00004123"/>
    </source>
</evidence>
<feature type="region of interest" description="Disordered" evidence="4">
    <location>
        <begin position="1"/>
        <end position="38"/>
    </location>
</feature>
<feature type="region of interest" description="Disordered" evidence="4">
    <location>
        <begin position="584"/>
        <end position="660"/>
    </location>
</feature>
<evidence type="ECO:0000256" key="2">
    <source>
        <dbReference type="ARBA" id="ARBA00022553"/>
    </source>
</evidence>
<evidence type="ECO:0000259" key="5">
    <source>
        <dbReference type="Pfam" id="PF09444"/>
    </source>
</evidence>
<evidence type="ECO:0000313" key="7">
    <source>
        <dbReference type="Proteomes" id="UP000237438"/>
    </source>
</evidence>
<dbReference type="InterPro" id="IPR024146">
    <property type="entry name" value="Claspin"/>
</dbReference>
<feature type="compositionally biased region" description="Acidic residues" evidence="4">
    <location>
        <begin position="1025"/>
        <end position="1034"/>
    </location>
</feature>
<dbReference type="GO" id="GO:0010997">
    <property type="term" value="F:anaphase-promoting complex binding"/>
    <property type="evidence" value="ECO:0007669"/>
    <property type="project" value="TreeGrafter"/>
</dbReference>
<feature type="compositionally biased region" description="Acidic residues" evidence="4">
    <location>
        <begin position="604"/>
        <end position="613"/>
    </location>
</feature>
<dbReference type="GO" id="GO:0033314">
    <property type="term" value="P:mitotic DNA replication checkpoint signaling"/>
    <property type="evidence" value="ECO:0007669"/>
    <property type="project" value="TreeGrafter"/>
</dbReference>
<feature type="compositionally biased region" description="Basic and acidic residues" evidence="4">
    <location>
        <begin position="614"/>
        <end position="623"/>
    </location>
</feature>
<feature type="domain" description="DNA replication checkpoint mediator MRC1" evidence="5">
    <location>
        <begin position="983"/>
        <end position="1121"/>
    </location>
</feature>
<reference evidence="6 7" key="1">
    <citation type="submission" date="2017-10" db="EMBL/GenBank/DDBJ databases">
        <title>Development of genomic resources for the powdery mildew, Erysiphe pulchra.</title>
        <authorList>
            <person name="Wadl P.A."/>
            <person name="Mack B.M."/>
            <person name="Moore G."/>
            <person name="Beltz S.B."/>
        </authorList>
    </citation>
    <scope>NUCLEOTIDE SEQUENCE [LARGE SCALE GENOMIC DNA]</scope>
    <source>
        <strain evidence="6">Cflorida</strain>
    </source>
</reference>
<accession>A0A2S4PQF8</accession>
<feature type="compositionally biased region" description="Polar residues" evidence="4">
    <location>
        <begin position="171"/>
        <end position="186"/>
    </location>
</feature>
<dbReference type="GO" id="GO:0005634">
    <property type="term" value="C:nucleus"/>
    <property type="evidence" value="ECO:0007669"/>
    <property type="project" value="UniProtKB-SubCell"/>
</dbReference>
<feature type="region of interest" description="Disordered" evidence="4">
    <location>
        <begin position="1069"/>
        <end position="1091"/>
    </location>
</feature>
<feature type="compositionally biased region" description="Low complexity" evidence="4">
    <location>
        <begin position="1305"/>
        <end position="1321"/>
    </location>
</feature>
<feature type="compositionally biased region" description="Polar residues" evidence="4">
    <location>
        <begin position="1146"/>
        <end position="1179"/>
    </location>
</feature>
<dbReference type="PANTHER" id="PTHR14396:SF10">
    <property type="entry name" value="CLASPIN"/>
    <property type="match status" value="1"/>
</dbReference>
<feature type="compositionally biased region" description="Low complexity" evidence="4">
    <location>
        <begin position="193"/>
        <end position="206"/>
    </location>
</feature>
<comment type="caution">
    <text evidence="6">The sequence shown here is derived from an EMBL/GenBank/DDBJ whole genome shotgun (WGS) entry which is preliminary data.</text>
</comment>
<feature type="region of interest" description="Disordered" evidence="4">
    <location>
        <begin position="1305"/>
        <end position="1345"/>
    </location>
</feature>
<keyword evidence="3" id="KW-0539">Nucleus</keyword>